<protein>
    <submittedName>
        <fullName evidence="3">Proline racemase</fullName>
    </submittedName>
</protein>
<reference evidence="3 4" key="1">
    <citation type="journal article" date="2011" name="J. Bacteriol.">
        <title>Complete genome sequence of the plant growth-promoting endophyte Burkholderia phytofirmans strain PsJN.</title>
        <authorList>
            <person name="Weilharter A."/>
            <person name="Mitter B."/>
            <person name="Shin M.V."/>
            <person name="Chain P.S."/>
            <person name="Nowak J."/>
            <person name="Sessitsch A."/>
        </authorList>
    </citation>
    <scope>NUCLEOTIDE SEQUENCE [LARGE SCALE GENOMIC DNA]</scope>
    <source>
        <strain evidence="4">DSM 17436 / LMG 22146 / PsJN</strain>
    </source>
</reference>
<evidence type="ECO:0000256" key="2">
    <source>
        <dbReference type="SAM" id="MobiDB-lite"/>
    </source>
</evidence>
<dbReference type="Pfam" id="PF05544">
    <property type="entry name" value="Pro_racemase"/>
    <property type="match status" value="1"/>
</dbReference>
<dbReference type="KEGG" id="bpy:Bphyt_4560"/>
<evidence type="ECO:0000313" key="3">
    <source>
        <dbReference type="EMBL" id="ACD18933.1"/>
    </source>
</evidence>
<organism evidence="3 4">
    <name type="scientific">Paraburkholderia phytofirmans (strain DSM 17436 / LMG 22146 / PsJN)</name>
    <name type="common">Burkholderia phytofirmans</name>
    <dbReference type="NCBI Taxonomy" id="398527"/>
    <lineage>
        <taxon>Bacteria</taxon>
        <taxon>Pseudomonadati</taxon>
        <taxon>Pseudomonadota</taxon>
        <taxon>Betaproteobacteria</taxon>
        <taxon>Burkholderiales</taxon>
        <taxon>Burkholderiaceae</taxon>
        <taxon>Paraburkholderia</taxon>
    </lineage>
</organism>
<dbReference type="PIRSF" id="PIRSF029792">
    <property type="entry name" value="Pro_racemase"/>
    <property type="match status" value="1"/>
</dbReference>
<dbReference type="eggNOG" id="COG3938">
    <property type="taxonomic scope" value="Bacteria"/>
</dbReference>
<accession>B2TD19</accession>
<proteinExistence type="inferred from homology"/>
<sequence length="341" mass="35976" precursor="true">MTMPKSSQSTRKHTKTRTPAVSTMGIMKTLDIIDSHTGGEPTRLVVSGGPDLGGGTLAQRLDVFRTQFDDWRAGIVTEPRGSDVVVGALLCEPDDPTCAAGVIFFNNVGYLGMCGHGTIGLVVSLAHLGRIGAGRHRIETPVGIVEATLNDDGSVAVRNVPAYRYRRSVQVDVPGHGVLTGDIGWGGNWFFLVADHGRVLEASRIGELTTFSGAIRDALIAQHITGADGALIDHIELFGPGSRDGLDSRSFVLCPGSAYDRSPCGTGTSAKVACLAADGKLAEGAVWRQESIIGSVFEASYRHAGDGVHVIPTITGHAYITAEARLCFDERDPFAWGIPAA</sequence>
<evidence type="ECO:0000256" key="1">
    <source>
        <dbReference type="ARBA" id="ARBA00007529"/>
    </source>
</evidence>
<dbReference type="PANTHER" id="PTHR33442">
    <property type="entry name" value="TRANS-3-HYDROXY-L-PROLINE DEHYDRATASE"/>
    <property type="match status" value="1"/>
</dbReference>
<dbReference type="HOGENOM" id="CLU_036729_1_0_4"/>
<dbReference type="FunFam" id="3.10.310.10:FF:000003">
    <property type="entry name" value="Proline racemase"/>
    <property type="match status" value="1"/>
</dbReference>
<name>B2TD19_PARPJ</name>
<dbReference type="AlphaFoldDB" id="B2TD19"/>
<dbReference type="SFLD" id="SFLDS00028">
    <property type="entry name" value="Proline_Racemase"/>
    <property type="match status" value="1"/>
</dbReference>
<feature type="region of interest" description="Disordered" evidence="2">
    <location>
        <begin position="1"/>
        <end position="20"/>
    </location>
</feature>
<gene>
    <name evidence="3" type="ordered locus">Bphyt_4560</name>
</gene>
<dbReference type="Proteomes" id="UP000001739">
    <property type="component" value="Chromosome 2"/>
</dbReference>
<dbReference type="Gene3D" id="3.10.310.10">
    <property type="entry name" value="Diaminopimelate Epimerase, Chain A, domain 1"/>
    <property type="match status" value="2"/>
</dbReference>
<evidence type="ECO:0000313" key="4">
    <source>
        <dbReference type="Proteomes" id="UP000001739"/>
    </source>
</evidence>
<comment type="similarity">
    <text evidence="1">Belongs to the proline racemase family.</text>
</comment>
<dbReference type="NCBIfam" id="NF010577">
    <property type="entry name" value="PRK13970.1"/>
    <property type="match status" value="1"/>
</dbReference>
<dbReference type="EMBL" id="CP001053">
    <property type="protein sequence ID" value="ACD18933.1"/>
    <property type="molecule type" value="Genomic_DNA"/>
</dbReference>
<dbReference type="SUPFAM" id="SSF54506">
    <property type="entry name" value="Diaminopimelate epimerase-like"/>
    <property type="match status" value="1"/>
</dbReference>
<dbReference type="PANTHER" id="PTHR33442:SF1">
    <property type="entry name" value="TRANS-3-HYDROXY-L-PROLINE DEHYDRATASE"/>
    <property type="match status" value="1"/>
</dbReference>
<dbReference type="STRING" id="398527.Bphyt_4560"/>
<dbReference type="InterPro" id="IPR008794">
    <property type="entry name" value="Pro_racemase_fam"/>
</dbReference>